<reference evidence="7" key="1">
    <citation type="journal article" date="2019" name="Int. J. Syst. Evol. Microbiol.">
        <title>The Global Catalogue of Microorganisms (GCM) 10K type strain sequencing project: providing services to taxonomists for standard genome sequencing and annotation.</title>
        <authorList>
            <consortium name="The Broad Institute Genomics Platform"/>
            <consortium name="The Broad Institute Genome Sequencing Center for Infectious Disease"/>
            <person name="Wu L."/>
            <person name="Ma J."/>
        </authorList>
    </citation>
    <scope>NUCLEOTIDE SEQUENCE [LARGE SCALE GENOMIC DNA]</scope>
    <source>
        <strain evidence="7">KCTC 3913</strain>
    </source>
</reference>
<evidence type="ECO:0000256" key="4">
    <source>
        <dbReference type="SAM" id="Coils"/>
    </source>
</evidence>
<evidence type="ECO:0000256" key="1">
    <source>
        <dbReference type="ARBA" id="ARBA00010923"/>
    </source>
</evidence>
<dbReference type="GO" id="GO:0004519">
    <property type="term" value="F:endonuclease activity"/>
    <property type="evidence" value="ECO:0007669"/>
    <property type="project" value="UniProtKB-KW"/>
</dbReference>
<comment type="caution">
    <text evidence="6">The sequence shown here is derived from an EMBL/GenBank/DDBJ whole genome shotgun (WGS) entry which is preliminary data.</text>
</comment>
<keyword evidence="6" id="KW-0255">Endonuclease</keyword>
<evidence type="ECO:0000256" key="2">
    <source>
        <dbReference type="ARBA" id="ARBA00022747"/>
    </source>
</evidence>
<evidence type="ECO:0000313" key="6">
    <source>
        <dbReference type="EMBL" id="MFD2682600.1"/>
    </source>
</evidence>
<keyword evidence="4" id="KW-0175">Coiled coil</keyword>
<proteinExistence type="inferred from homology"/>
<evidence type="ECO:0000256" key="3">
    <source>
        <dbReference type="ARBA" id="ARBA00023125"/>
    </source>
</evidence>
<organism evidence="6 7">
    <name type="scientific">Bacillus seohaeanensis</name>
    <dbReference type="NCBI Taxonomy" id="284580"/>
    <lineage>
        <taxon>Bacteria</taxon>
        <taxon>Bacillati</taxon>
        <taxon>Bacillota</taxon>
        <taxon>Bacilli</taxon>
        <taxon>Bacillales</taxon>
        <taxon>Bacillaceae</taxon>
        <taxon>Bacillus</taxon>
    </lineage>
</organism>
<dbReference type="InterPro" id="IPR052021">
    <property type="entry name" value="Type-I_RS_S_subunit"/>
</dbReference>
<keyword evidence="7" id="KW-1185">Reference proteome</keyword>
<feature type="coiled-coil region" evidence="4">
    <location>
        <begin position="423"/>
        <end position="450"/>
    </location>
</feature>
<dbReference type="Gene3D" id="1.10.287.1120">
    <property type="entry name" value="Bipartite methylase S protein"/>
    <property type="match status" value="1"/>
</dbReference>
<dbReference type="SUPFAM" id="SSF116734">
    <property type="entry name" value="DNA methylase specificity domain"/>
    <property type="match status" value="2"/>
</dbReference>
<feature type="domain" description="Type I restriction modification DNA specificity" evidence="5">
    <location>
        <begin position="268"/>
        <end position="441"/>
    </location>
</feature>
<dbReference type="EMBL" id="JBHUMF010000031">
    <property type="protein sequence ID" value="MFD2682600.1"/>
    <property type="molecule type" value="Genomic_DNA"/>
</dbReference>
<comment type="similarity">
    <text evidence="1">Belongs to the type-I restriction system S methylase family.</text>
</comment>
<gene>
    <name evidence="6" type="ORF">ACFSUL_17820</name>
</gene>
<dbReference type="PANTHER" id="PTHR30408:SF12">
    <property type="entry name" value="TYPE I RESTRICTION ENZYME MJAVIII SPECIFICITY SUBUNIT"/>
    <property type="match status" value="1"/>
</dbReference>
<protein>
    <submittedName>
        <fullName evidence="6">Restriction endonuclease subunit S</fullName>
        <ecNumber evidence="6">3.1.21.-</ecNumber>
    </submittedName>
</protein>
<sequence>MIHDYKSIVSLIREGKVPSGYKETTVGIIPQEWRIIPLADLGFFKNGLNKSKGDFGQGNEMVNLSDVFSKRRLNNKDSFNTKVNCTETELENYSLDKGDVLFVRSSVKPEGVGLTTLIEEDLKEKVYSGFLIRFRETSSEMDTYFKKYCFDANYFRRKLLNFSTISANTNINQQSLQKLGLLLPGIKEQKKIAEVLLIWDKAIDLKKKLINQKKRQHKSLMQKMLTGKIRYNDGNKFSKEELNERLRCIDKREVPNGYKDTKLGIIPNDWSIKKIGEILKPKIREIDKPNKGYWRLGLRSHAKGTFHEFVDDPSKVSMDRLYLVEENDLIVNITFAWEHAIAIADNKDHGKLVSHRFPTYEFNENVYPLFYKYYVIQPYFKYLLENISPGGAGRNRVMSKKDFLKLDIIVPPYDEQQNVAQILLTSEQEINLLNRELNALNEQKEGLMQSLLTGKIRVKV</sequence>
<evidence type="ECO:0000259" key="5">
    <source>
        <dbReference type="Pfam" id="PF01420"/>
    </source>
</evidence>
<dbReference type="GO" id="GO:0016787">
    <property type="term" value="F:hydrolase activity"/>
    <property type="evidence" value="ECO:0007669"/>
    <property type="project" value="UniProtKB-KW"/>
</dbReference>
<dbReference type="EC" id="3.1.21.-" evidence="6"/>
<dbReference type="RefSeq" id="WP_377937248.1">
    <property type="nucleotide sequence ID" value="NZ_JBHUMF010000031.1"/>
</dbReference>
<dbReference type="InterPro" id="IPR044946">
    <property type="entry name" value="Restrct_endonuc_typeI_TRD_sf"/>
</dbReference>
<keyword evidence="6" id="KW-0540">Nuclease</keyword>
<dbReference type="InterPro" id="IPR000055">
    <property type="entry name" value="Restrct_endonuc_typeI_TRD"/>
</dbReference>
<dbReference type="PANTHER" id="PTHR30408">
    <property type="entry name" value="TYPE-1 RESTRICTION ENZYME ECOKI SPECIFICITY PROTEIN"/>
    <property type="match status" value="1"/>
</dbReference>
<feature type="domain" description="Type I restriction modification DNA specificity" evidence="5">
    <location>
        <begin position="30"/>
        <end position="212"/>
    </location>
</feature>
<dbReference type="Proteomes" id="UP001597506">
    <property type="component" value="Unassembled WGS sequence"/>
</dbReference>
<accession>A0ABW5RWA9</accession>
<keyword evidence="6" id="KW-0378">Hydrolase</keyword>
<keyword evidence="2" id="KW-0680">Restriction system</keyword>
<keyword evidence="3" id="KW-0238">DNA-binding</keyword>
<dbReference type="CDD" id="cd17517">
    <property type="entry name" value="RMtype1_S_EcoKI_StySPI-TRD2-CR2_like"/>
    <property type="match status" value="1"/>
</dbReference>
<dbReference type="Gene3D" id="3.90.220.20">
    <property type="entry name" value="DNA methylase specificity domains"/>
    <property type="match status" value="2"/>
</dbReference>
<dbReference type="Pfam" id="PF01420">
    <property type="entry name" value="Methylase_S"/>
    <property type="match status" value="2"/>
</dbReference>
<evidence type="ECO:0000313" key="7">
    <source>
        <dbReference type="Proteomes" id="UP001597506"/>
    </source>
</evidence>
<name>A0ABW5RWA9_9BACI</name>